<dbReference type="AlphaFoldDB" id="U1PVG4"/>
<dbReference type="PANTHER" id="PTHR30193">
    <property type="entry name" value="ABC TRANSPORTER PERMEASE PROTEIN"/>
    <property type="match status" value="1"/>
</dbReference>
<dbReference type="InterPro" id="IPR000515">
    <property type="entry name" value="MetI-like"/>
</dbReference>
<dbReference type="HOGENOM" id="CLU_016047_0_2_11"/>
<evidence type="ECO:0000256" key="3">
    <source>
        <dbReference type="ARBA" id="ARBA00022475"/>
    </source>
</evidence>
<evidence type="ECO:0000313" key="9">
    <source>
        <dbReference type="EMBL" id="ERH14149.1"/>
    </source>
</evidence>
<dbReference type="Proteomes" id="UP000016481">
    <property type="component" value="Unassembled WGS sequence"/>
</dbReference>
<keyword evidence="2 7" id="KW-0813">Transport</keyword>
<keyword evidence="6 7" id="KW-0472">Membrane</keyword>
<keyword evidence="5 7" id="KW-1133">Transmembrane helix</keyword>
<dbReference type="CDD" id="cd06261">
    <property type="entry name" value="TM_PBP2"/>
    <property type="match status" value="1"/>
</dbReference>
<evidence type="ECO:0000256" key="7">
    <source>
        <dbReference type="RuleBase" id="RU363032"/>
    </source>
</evidence>
<protein>
    <submittedName>
        <fullName evidence="9">ABC transporter, permease protein</fullName>
    </submittedName>
</protein>
<organism evidence="9 10">
    <name type="scientific">Actinomyces graevenitzii F0530</name>
    <dbReference type="NCBI Taxonomy" id="1321817"/>
    <lineage>
        <taxon>Bacteria</taxon>
        <taxon>Bacillati</taxon>
        <taxon>Actinomycetota</taxon>
        <taxon>Actinomycetes</taxon>
        <taxon>Actinomycetales</taxon>
        <taxon>Actinomycetaceae</taxon>
        <taxon>Actinomyces</taxon>
    </lineage>
</organism>
<dbReference type="Gene3D" id="1.10.3720.10">
    <property type="entry name" value="MetI-like"/>
    <property type="match status" value="1"/>
</dbReference>
<keyword evidence="3" id="KW-1003">Cell membrane</keyword>
<dbReference type="PROSITE" id="PS50928">
    <property type="entry name" value="ABC_TM1"/>
    <property type="match status" value="1"/>
</dbReference>
<feature type="transmembrane region" description="Helical" evidence="7">
    <location>
        <begin position="281"/>
        <end position="303"/>
    </location>
</feature>
<feature type="transmembrane region" description="Helical" evidence="7">
    <location>
        <begin position="171"/>
        <end position="196"/>
    </location>
</feature>
<feature type="transmembrane region" description="Helical" evidence="7">
    <location>
        <begin position="225"/>
        <end position="245"/>
    </location>
</feature>
<dbReference type="SUPFAM" id="SSF161098">
    <property type="entry name" value="MetI-like"/>
    <property type="match status" value="1"/>
</dbReference>
<accession>U1PVG4</accession>
<dbReference type="Pfam" id="PF00528">
    <property type="entry name" value="BPD_transp_1"/>
    <property type="match status" value="1"/>
</dbReference>
<sequence length="309" mass="34090">MKMSAASSYTENKATIRARKLRDLRYGWAFSAPFTILFGLTFIVPIIVSIYQSFFKTTTAGGLYGGGKQITKFVGLDNYVAVVTNEQFWQGMGRVMLFGLFQIPFMIIAALALALVLDSYLLKRPTVFRLGYFLPYAIPGVVAAMMWMYLYSPQLSPLASVIPINFFDKNIILASMANMTTWTFTGYNMLVFLAALKAIPTDLYEAARLDGCSGFQVAMKIKVPMLTNAALLTVLLSIIGTIQLFNEPTVMRAGQSWMGNSYTPMMMAYSTMMTSPGNPNMASAISMTMAIIAALLAAVYAFVQTRGKR</sequence>
<dbReference type="PATRIC" id="fig|1321817.3.peg.1692"/>
<feature type="transmembrane region" description="Helical" evidence="7">
    <location>
        <begin position="130"/>
        <end position="151"/>
    </location>
</feature>
<evidence type="ECO:0000256" key="2">
    <source>
        <dbReference type="ARBA" id="ARBA00022448"/>
    </source>
</evidence>
<dbReference type="InterPro" id="IPR051393">
    <property type="entry name" value="ABC_transporter_permease"/>
</dbReference>
<evidence type="ECO:0000256" key="6">
    <source>
        <dbReference type="ARBA" id="ARBA00023136"/>
    </source>
</evidence>
<evidence type="ECO:0000256" key="4">
    <source>
        <dbReference type="ARBA" id="ARBA00022692"/>
    </source>
</evidence>
<proteinExistence type="inferred from homology"/>
<comment type="caution">
    <text evidence="9">The sequence shown here is derived from an EMBL/GenBank/DDBJ whole genome shotgun (WGS) entry which is preliminary data.</text>
</comment>
<name>U1PVG4_9ACTO</name>
<dbReference type="GO" id="GO:0055085">
    <property type="term" value="P:transmembrane transport"/>
    <property type="evidence" value="ECO:0007669"/>
    <property type="project" value="InterPro"/>
</dbReference>
<feature type="transmembrane region" description="Helical" evidence="7">
    <location>
        <begin position="26"/>
        <end position="51"/>
    </location>
</feature>
<evidence type="ECO:0000313" key="10">
    <source>
        <dbReference type="Proteomes" id="UP000016481"/>
    </source>
</evidence>
<keyword evidence="4 7" id="KW-0812">Transmembrane</keyword>
<gene>
    <name evidence="9" type="ORF">HMPREF1978_01939</name>
</gene>
<reference evidence="9 10" key="1">
    <citation type="submission" date="2013-08" db="EMBL/GenBank/DDBJ databases">
        <authorList>
            <person name="Weinstock G."/>
            <person name="Sodergren E."/>
            <person name="Wylie T."/>
            <person name="Fulton L."/>
            <person name="Fulton R."/>
            <person name="Fronick C."/>
            <person name="O'Laughlin M."/>
            <person name="Godfrey J."/>
            <person name="Miner T."/>
            <person name="Herter B."/>
            <person name="Appelbaum E."/>
            <person name="Cordes M."/>
            <person name="Lek S."/>
            <person name="Wollam A."/>
            <person name="Pepin K.H."/>
            <person name="Palsikar V.B."/>
            <person name="Mitreva M."/>
            <person name="Wilson R.K."/>
        </authorList>
    </citation>
    <scope>NUCLEOTIDE SEQUENCE [LARGE SCALE GENOMIC DNA]</scope>
    <source>
        <strain evidence="9 10">F0530</strain>
    </source>
</reference>
<dbReference type="GO" id="GO:0005886">
    <property type="term" value="C:plasma membrane"/>
    <property type="evidence" value="ECO:0007669"/>
    <property type="project" value="UniProtKB-SubCell"/>
</dbReference>
<evidence type="ECO:0000256" key="1">
    <source>
        <dbReference type="ARBA" id="ARBA00004651"/>
    </source>
</evidence>
<dbReference type="PANTHER" id="PTHR30193:SF41">
    <property type="entry name" value="DIACETYLCHITOBIOSE UPTAKE SYSTEM PERMEASE PROTEIN NGCF"/>
    <property type="match status" value="1"/>
</dbReference>
<comment type="subcellular location">
    <subcellularLocation>
        <location evidence="1 7">Cell membrane</location>
        <topology evidence="1 7">Multi-pass membrane protein</topology>
    </subcellularLocation>
</comment>
<feature type="domain" description="ABC transmembrane type-1" evidence="8">
    <location>
        <begin position="92"/>
        <end position="300"/>
    </location>
</feature>
<comment type="similarity">
    <text evidence="7">Belongs to the binding-protein-dependent transport system permease family.</text>
</comment>
<dbReference type="InterPro" id="IPR035906">
    <property type="entry name" value="MetI-like_sf"/>
</dbReference>
<feature type="transmembrane region" description="Helical" evidence="7">
    <location>
        <begin position="95"/>
        <end position="118"/>
    </location>
</feature>
<evidence type="ECO:0000256" key="5">
    <source>
        <dbReference type="ARBA" id="ARBA00022989"/>
    </source>
</evidence>
<dbReference type="EMBL" id="AWSC01000090">
    <property type="protein sequence ID" value="ERH14149.1"/>
    <property type="molecule type" value="Genomic_DNA"/>
</dbReference>
<evidence type="ECO:0000259" key="8">
    <source>
        <dbReference type="PROSITE" id="PS50928"/>
    </source>
</evidence>